<dbReference type="Proteomes" id="UP000035213">
    <property type="component" value="Chromosome"/>
</dbReference>
<dbReference type="STRING" id="1324352.OK18_00815"/>
<organism evidence="1 2">
    <name type="scientific">Chryseobacterium gallinarum</name>
    <dbReference type="NCBI Taxonomy" id="1324352"/>
    <lineage>
        <taxon>Bacteria</taxon>
        <taxon>Pseudomonadati</taxon>
        <taxon>Bacteroidota</taxon>
        <taxon>Flavobacteriia</taxon>
        <taxon>Flavobacteriales</taxon>
        <taxon>Weeksellaceae</taxon>
        <taxon>Chryseobacterium group</taxon>
        <taxon>Chryseobacterium</taxon>
    </lineage>
</organism>
<dbReference type="PATRIC" id="fig|1324352.5.peg.178"/>
<dbReference type="AlphaFoldDB" id="A0A0G3LWM3"/>
<accession>A0A0G3LWM3</accession>
<sequence>MKTVVKRQTIHVNKRADWREWLEHNHLSEQSVWVICNTKKSGLPTVDWTVLVDEALCFGWIDSTRKTIDEGSFMQLFSRRKPHSTWSKINKEKIQKLIDSKLMTEAGYKVIETAKQNGSWVILDSVEELIIPDDLNEAFKKYYGSEEYFLSLSKSVKKMLLQWIVLAKRPETRKKRIEEIAELAGQKNRPKQFR</sequence>
<dbReference type="RefSeq" id="WP_053326763.1">
    <property type="nucleotide sequence ID" value="NZ_CP009928.1"/>
</dbReference>
<evidence type="ECO:0008006" key="3">
    <source>
        <dbReference type="Google" id="ProtNLM"/>
    </source>
</evidence>
<evidence type="ECO:0000313" key="2">
    <source>
        <dbReference type="Proteomes" id="UP000035213"/>
    </source>
</evidence>
<gene>
    <name evidence="1" type="ORF">OK18_00815</name>
</gene>
<dbReference type="Pfam" id="PF13376">
    <property type="entry name" value="OmdA"/>
    <property type="match status" value="1"/>
</dbReference>
<protein>
    <recommendedName>
        <fullName evidence="3">YdeI/OmpD-associated family protein</fullName>
    </recommendedName>
</protein>
<dbReference type="EMBL" id="CP009928">
    <property type="protein sequence ID" value="AKK71371.1"/>
    <property type="molecule type" value="Genomic_DNA"/>
</dbReference>
<name>A0A0G3LWM3_CHRGL</name>
<dbReference type="KEGG" id="cgn:OK18_00815"/>
<proteinExistence type="predicted"/>
<evidence type="ECO:0000313" key="1">
    <source>
        <dbReference type="EMBL" id="AKK71371.1"/>
    </source>
</evidence>
<dbReference type="OrthoDB" id="9796999at2"/>
<reference evidence="1 2" key="1">
    <citation type="submission" date="2014-11" db="EMBL/GenBank/DDBJ databases">
        <authorList>
            <person name="Park G.-S."/>
            <person name="Hong S.-J."/>
            <person name="Jung B.K."/>
            <person name="Khan A.R."/>
            <person name="Kwak Y."/>
            <person name="Shin J.-H."/>
        </authorList>
    </citation>
    <scope>NUCLEOTIDE SEQUENCE [LARGE SCALE GENOMIC DNA]</scope>
    <source>
        <strain evidence="1 2">DSM 27622</strain>
    </source>
</reference>